<evidence type="ECO:0000313" key="8">
    <source>
        <dbReference type="Proteomes" id="UP001152759"/>
    </source>
</evidence>
<organism evidence="7 8">
    <name type="scientific">Bemisia tabaci</name>
    <name type="common">Sweetpotato whitefly</name>
    <name type="synonym">Aleurodes tabaci</name>
    <dbReference type="NCBI Taxonomy" id="7038"/>
    <lineage>
        <taxon>Eukaryota</taxon>
        <taxon>Metazoa</taxon>
        <taxon>Ecdysozoa</taxon>
        <taxon>Arthropoda</taxon>
        <taxon>Hexapoda</taxon>
        <taxon>Insecta</taxon>
        <taxon>Pterygota</taxon>
        <taxon>Neoptera</taxon>
        <taxon>Paraneoptera</taxon>
        <taxon>Hemiptera</taxon>
        <taxon>Sternorrhyncha</taxon>
        <taxon>Aleyrodoidea</taxon>
        <taxon>Aleyrodidae</taxon>
        <taxon>Aleyrodinae</taxon>
        <taxon>Bemisia</taxon>
    </lineage>
</organism>
<dbReference type="PANTHER" id="PTHR13350:SF1">
    <property type="entry name" value="INTEGRATOR COMPLEX SUBUNIT 8"/>
    <property type="match status" value="1"/>
</dbReference>
<dbReference type="GO" id="GO:0032039">
    <property type="term" value="C:integrator complex"/>
    <property type="evidence" value="ECO:0007669"/>
    <property type="project" value="TreeGrafter"/>
</dbReference>
<dbReference type="EMBL" id="OU963870">
    <property type="protein sequence ID" value="CAH0395724.1"/>
    <property type="molecule type" value="Genomic_DNA"/>
</dbReference>
<dbReference type="Pfam" id="PF25756">
    <property type="entry name" value="TPR_INTS8"/>
    <property type="match status" value="1"/>
</dbReference>
<evidence type="ECO:0000256" key="4">
    <source>
        <dbReference type="ARBA" id="ARBA00022454"/>
    </source>
</evidence>
<dbReference type="GO" id="GO:0005694">
    <property type="term" value="C:chromosome"/>
    <property type="evidence" value="ECO:0007669"/>
    <property type="project" value="UniProtKB-SubCell"/>
</dbReference>
<protein>
    <recommendedName>
        <fullName evidence="6">INTS8 TPR repeats domain-containing protein</fullName>
    </recommendedName>
</protein>
<accession>A0A9P0FAS3</accession>
<keyword evidence="8" id="KW-1185">Reference proteome</keyword>
<comment type="similarity">
    <text evidence="3">Belongs to the Integrator subunit 8 family.</text>
</comment>
<keyword evidence="5" id="KW-0539">Nucleus</keyword>
<evidence type="ECO:0000256" key="3">
    <source>
        <dbReference type="ARBA" id="ARBA00007147"/>
    </source>
</evidence>
<dbReference type="Proteomes" id="UP001152759">
    <property type="component" value="Chromosome 9"/>
</dbReference>
<dbReference type="PANTHER" id="PTHR13350">
    <property type="entry name" value="INTEGRATOR COMPLEX SUBUNIT 8"/>
    <property type="match status" value="1"/>
</dbReference>
<comment type="subcellular location">
    <subcellularLocation>
        <location evidence="2">Chromosome</location>
    </subcellularLocation>
    <subcellularLocation>
        <location evidence="1">Nucleus</location>
    </subcellularLocation>
</comment>
<evidence type="ECO:0000259" key="6">
    <source>
        <dbReference type="Pfam" id="PF25756"/>
    </source>
</evidence>
<evidence type="ECO:0000256" key="1">
    <source>
        <dbReference type="ARBA" id="ARBA00004123"/>
    </source>
</evidence>
<evidence type="ECO:0000256" key="5">
    <source>
        <dbReference type="ARBA" id="ARBA00023242"/>
    </source>
</evidence>
<keyword evidence="4" id="KW-0158">Chromosome</keyword>
<dbReference type="InterPro" id="IPR038751">
    <property type="entry name" value="INTS8"/>
</dbReference>
<evidence type="ECO:0000256" key="2">
    <source>
        <dbReference type="ARBA" id="ARBA00004286"/>
    </source>
</evidence>
<dbReference type="GO" id="GO:0034472">
    <property type="term" value="P:snRNA 3'-end processing"/>
    <property type="evidence" value="ECO:0007669"/>
    <property type="project" value="InterPro"/>
</dbReference>
<feature type="domain" description="INTS8 TPR repeats" evidence="6">
    <location>
        <begin position="499"/>
        <end position="982"/>
    </location>
</feature>
<dbReference type="AlphaFoldDB" id="A0A9P0FAS3"/>
<dbReference type="InterPro" id="IPR057980">
    <property type="entry name" value="TPR_INTS8"/>
</dbReference>
<evidence type="ECO:0000313" key="7">
    <source>
        <dbReference type="EMBL" id="CAH0395724.1"/>
    </source>
</evidence>
<proteinExistence type="inferred from homology"/>
<sequence>MQKVDVDLLKPSTVPISPDTVLWFEFLIEHDLLENHLKKPNPDPSPTELITKFLTISLESAPPQPMEVELIDGEKPGPDAFNAAPKLSRRQLALKILAVKTFAFLKWDLDVIETKIPLPLQGTLLRDLLILTNVKCNTNFPTSDTFANLNFEELSDEQIFGIALHHRWTVHAIMNSALVAKQARLNNPLHTNEELMSRMDGEGARSESVLMQLINCTKKPVLKMPTFDCFIPLTDGSEYRQDWSRGIDIDSREFLCQILYDLGTHQVYRQAYPGAKESFNQCVALYNELGPSKLHYCSIPMSNLRGYCQALNIPFMEAETEASLIMRFYTALLHDDFNEIINILQEDNTLREIPLNIRLNLEQDWNAGVSCGSMTATRELLIQIQTLNVVRQVLEDSPQYITQDFISKIHNIRRGTEILVWVLKPIMANATDLVKRQVIEFLIKVIGLPAMLNFPVSQLVTKSDLEEYENDEGDDLKDIGPIFSEFQSVQNIQNPLLEVSFIEQKLVSSYDVEEIKDLIYNNKQVFSKKPIWAINNEWELAIPLQSFVAGLSAGHHQIYSPFQQFVYVLLAKAKQLNDQQNFSTALAFLHAIEKEIGREQKNSPAYYKQCQLIAWECLLVDLNQLFAEWPAPLIDQNNLVQQCTQCLSTRQAGNEPVLLPRLEIMEMSAVALLNLGEWEFLTSPMEKRFPFFEVVSALAVACNQIKKFKGNKKVSRDAWEMILPVFHVNGGKRNMGNGVNRPMLMHLLTRLRDPSVISLVAALLARLHTALRDDAGVELITQYSVLWPASVSNANAYSCRLVDEVLVQLLQSGLRHYPNNEVWLKLLGDVNFSNGHHAAALKCYLQSIISVSDFFSRPLTRTLVEDAVFKRMIKACMSLQCYTQAAVLCQFLEEVDYATAFKCLSENNCSDAMDSYYNYIWDNNILEFLINLHTKHNQYNRKKQALQVIGLLELNTNNNEEIKREATNLRKSRFLHAMVKQYIC</sequence>
<reference evidence="7" key="1">
    <citation type="submission" date="2021-12" db="EMBL/GenBank/DDBJ databases">
        <authorList>
            <person name="King R."/>
        </authorList>
    </citation>
    <scope>NUCLEOTIDE SEQUENCE</scope>
</reference>
<name>A0A9P0FAS3_BEMTA</name>
<gene>
    <name evidence="7" type="ORF">BEMITA_LOCUS13872</name>
</gene>